<dbReference type="SUPFAM" id="SSF55205">
    <property type="entry name" value="EPT/RTPC-like"/>
    <property type="match status" value="1"/>
</dbReference>
<dbReference type="InterPro" id="IPR001986">
    <property type="entry name" value="Enolpyruvate_Tfrase_dom"/>
</dbReference>
<evidence type="ECO:0000256" key="6">
    <source>
        <dbReference type="ARBA" id="ARBA00022960"/>
    </source>
</evidence>
<evidence type="ECO:0000256" key="1">
    <source>
        <dbReference type="ARBA" id="ARBA00004496"/>
    </source>
</evidence>
<evidence type="ECO:0000256" key="5">
    <source>
        <dbReference type="ARBA" id="ARBA00022679"/>
    </source>
</evidence>
<evidence type="ECO:0000256" key="14">
    <source>
        <dbReference type="ARBA" id="ARBA00042842"/>
    </source>
</evidence>
<protein>
    <recommendedName>
        <fullName evidence="12">UDP-N-acetylglucosamine 1-carboxyvinyltransferase</fullName>
        <ecNumber evidence="11">2.5.1.7</ecNumber>
    </recommendedName>
    <alternativeName>
        <fullName evidence="13">Enoylpyruvate transferase</fullName>
    </alternativeName>
    <alternativeName>
        <fullName evidence="14">UDP-N-acetylglucosamine enolpyruvyl transferase</fullName>
    </alternativeName>
</protein>
<evidence type="ECO:0000256" key="11">
    <source>
        <dbReference type="ARBA" id="ARBA00039108"/>
    </source>
</evidence>
<organism evidence="18 19">
    <name type="scientific">Candidatus Woesebacteria bacterium RIFCSPHIGHO2_01_FULL_40_22</name>
    <dbReference type="NCBI Taxonomy" id="1802499"/>
    <lineage>
        <taxon>Bacteria</taxon>
        <taxon>Candidatus Woeseibacteriota</taxon>
    </lineage>
</organism>
<dbReference type="Pfam" id="PF00275">
    <property type="entry name" value="EPSP_synthase"/>
    <property type="match status" value="1"/>
</dbReference>
<keyword evidence="6" id="KW-0133">Cell shape</keyword>
<evidence type="ECO:0000256" key="3">
    <source>
        <dbReference type="ARBA" id="ARBA00022490"/>
    </source>
</evidence>
<dbReference type="EMBL" id="MGGL01000004">
    <property type="protein sequence ID" value="OGM27519.1"/>
    <property type="molecule type" value="Genomic_DNA"/>
</dbReference>
<dbReference type="GO" id="GO:0005737">
    <property type="term" value="C:cytoplasm"/>
    <property type="evidence" value="ECO:0007669"/>
    <property type="project" value="UniProtKB-SubCell"/>
</dbReference>
<comment type="caution">
    <text evidence="18">The sequence shown here is derived from an EMBL/GenBank/DDBJ whole genome shotgun (WGS) entry which is preliminary data.</text>
</comment>
<evidence type="ECO:0000259" key="17">
    <source>
        <dbReference type="Pfam" id="PF00275"/>
    </source>
</evidence>
<keyword evidence="3" id="KW-0963">Cytoplasm</keyword>
<accession>A0A1F7YKW6</accession>
<evidence type="ECO:0000313" key="19">
    <source>
        <dbReference type="Proteomes" id="UP000179221"/>
    </source>
</evidence>
<dbReference type="PANTHER" id="PTHR43783:SF1">
    <property type="entry name" value="UDP-N-ACETYLGLUCOSAMINE 1-CARBOXYVINYLTRANSFERASE"/>
    <property type="match status" value="1"/>
</dbReference>
<evidence type="ECO:0000256" key="15">
    <source>
        <dbReference type="ARBA" id="ARBA00047527"/>
    </source>
</evidence>
<evidence type="ECO:0000256" key="7">
    <source>
        <dbReference type="ARBA" id="ARBA00022984"/>
    </source>
</evidence>
<evidence type="ECO:0000256" key="12">
    <source>
        <dbReference type="ARBA" id="ARBA00039754"/>
    </source>
</evidence>
<dbReference type="Gene3D" id="3.65.10.10">
    <property type="entry name" value="Enolpyruvate transferase domain"/>
    <property type="match status" value="2"/>
</dbReference>
<evidence type="ECO:0000256" key="13">
    <source>
        <dbReference type="ARBA" id="ARBA00042443"/>
    </source>
</evidence>
<reference evidence="18 19" key="1">
    <citation type="journal article" date="2016" name="Nat. Commun.">
        <title>Thousands of microbial genomes shed light on interconnected biogeochemical processes in an aquifer system.</title>
        <authorList>
            <person name="Anantharaman K."/>
            <person name="Brown C.T."/>
            <person name="Hug L.A."/>
            <person name="Sharon I."/>
            <person name="Castelle C.J."/>
            <person name="Probst A.J."/>
            <person name="Thomas B.C."/>
            <person name="Singh A."/>
            <person name="Wilkins M.J."/>
            <person name="Karaoz U."/>
            <person name="Brodie E.L."/>
            <person name="Williams K.H."/>
            <person name="Hubbard S.S."/>
            <person name="Banfield J.F."/>
        </authorList>
    </citation>
    <scope>NUCLEOTIDE SEQUENCE [LARGE SCALE GENOMIC DNA]</scope>
</reference>
<dbReference type="InterPro" id="IPR050068">
    <property type="entry name" value="MurA_subfamily"/>
</dbReference>
<dbReference type="GO" id="GO:0008360">
    <property type="term" value="P:regulation of cell shape"/>
    <property type="evidence" value="ECO:0007669"/>
    <property type="project" value="UniProtKB-KW"/>
</dbReference>
<keyword evidence="5" id="KW-0808">Transferase</keyword>
<keyword evidence="7" id="KW-0573">Peptidoglycan synthesis</keyword>
<comment type="similarity">
    <text evidence="10">Belongs to the EPSP synthase family. MurA subfamily.</text>
</comment>
<evidence type="ECO:0000313" key="18">
    <source>
        <dbReference type="EMBL" id="OGM27519.1"/>
    </source>
</evidence>
<dbReference type="EC" id="2.5.1.7" evidence="11"/>
<name>A0A1F7YKW6_9BACT</name>
<gene>
    <name evidence="18" type="ORF">A2628_01890</name>
</gene>
<keyword evidence="9" id="KW-0961">Cell wall biogenesis/degradation</keyword>
<evidence type="ECO:0000256" key="10">
    <source>
        <dbReference type="ARBA" id="ARBA00038367"/>
    </source>
</evidence>
<feature type="domain" description="Enolpyruvate transferase" evidence="17">
    <location>
        <begin position="6"/>
        <end position="418"/>
    </location>
</feature>
<dbReference type="GO" id="GO:0008760">
    <property type="term" value="F:UDP-N-acetylglucosamine 1-carboxyvinyltransferase activity"/>
    <property type="evidence" value="ECO:0007669"/>
    <property type="project" value="UniProtKB-EC"/>
</dbReference>
<comment type="subcellular location">
    <subcellularLocation>
        <location evidence="1">Cytoplasm</location>
    </subcellularLocation>
</comment>
<dbReference type="NCBIfam" id="NF006873">
    <property type="entry name" value="PRK09369.1"/>
    <property type="match status" value="1"/>
</dbReference>
<dbReference type="GO" id="GO:0071555">
    <property type="term" value="P:cell wall organization"/>
    <property type="evidence" value="ECO:0007669"/>
    <property type="project" value="UniProtKB-KW"/>
</dbReference>
<dbReference type="InterPro" id="IPR036968">
    <property type="entry name" value="Enolpyruvate_Tfrase_sf"/>
</dbReference>
<keyword evidence="4" id="KW-0132">Cell division</keyword>
<dbReference type="AlphaFoldDB" id="A0A1F7YKW6"/>
<dbReference type="InterPro" id="IPR013792">
    <property type="entry name" value="RNA3'P_cycl/enolpyr_Trfase_a/b"/>
</dbReference>
<dbReference type="Proteomes" id="UP000179221">
    <property type="component" value="Unassembled WGS sequence"/>
</dbReference>
<feature type="region of interest" description="Disordered" evidence="16">
    <location>
        <begin position="1"/>
        <end position="21"/>
    </location>
</feature>
<evidence type="ECO:0000256" key="8">
    <source>
        <dbReference type="ARBA" id="ARBA00023306"/>
    </source>
</evidence>
<dbReference type="GO" id="GO:0009252">
    <property type="term" value="P:peptidoglycan biosynthetic process"/>
    <property type="evidence" value="ECO:0007669"/>
    <property type="project" value="UniProtKB-KW"/>
</dbReference>
<proteinExistence type="inferred from homology"/>
<evidence type="ECO:0000256" key="2">
    <source>
        <dbReference type="ARBA" id="ARBA00004752"/>
    </source>
</evidence>
<comment type="catalytic activity">
    <reaction evidence="15">
        <text>phosphoenolpyruvate + UDP-N-acetyl-alpha-D-glucosamine = UDP-N-acetyl-3-O-(1-carboxyvinyl)-alpha-D-glucosamine + phosphate</text>
        <dbReference type="Rhea" id="RHEA:18681"/>
        <dbReference type="ChEBI" id="CHEBI:43474"/>
        <dbReference type="ChEBI" id="CHEBI:57705"/>
        <dbReference type="ChEBI" id="CHEBI:58702"/>
        <dbReference type="ChEBI" id="CHEBI:68483"/>
        <dbReference type="EC" id="2.5.1.7"/>
    </reaction>
</comment>
<evidence type="ECO:0000256" key="16">
    <source>
        <dbReference type="SAM" id="MobiDB-lite"/>
    </source>
</evidence>
<evidence type="ECO:0000256" key="9">
    <source>
        <dbReference type="ARBA" id="ARBA00023316"/>
    </source>
</evidence>
<evidence type="ECO:0000256" key="4">
    <source>
        <dbReference type="ARBA" id="ARBA00022618"/>
    </source>
</evidence>
<sequence length="429" mass="46701">MDISIKGGQKLQGEITPSGSKNSSVAIIPSTLMFDKPVVLQNIPEITDVTKLVSIMEKLGSRIKWDKEKREMEIDNSDISFSGVSRDDWNTMRGTSLLWGPMLARLKKVEFGGIPGGCTLGYRTLVPHYNAFRSMGVKIIDNDTGIKMNAEEAKPAEFWLSEMSPTATENAIMLATSLNGVTKIIGAASEPQVQDLCYFLNQAGADIHGVGSSVITVGGGKYLAPMKYSIFSDHYEIATFLSMGAVTGGEVKVLNAHPELFVKINEVFKNFGVAIKYDGNSAIVEAGQKIKIACEEGRNLLTIKAQPWPGLPVDMLPLFIPLAMAANSGQVLFHNWMYDAGLFWTSELTKLGATIIMADPHRIVVISGGKLIGDVLEAPYIIRATVAMVMACMICEEESTILNADALYRGHPYFAENLQKLGAKVTELK</sequence>
<keyword evidence="8" id="KW-0131">Cell cycle</keyword>
<comment type="pathway">
    <text evidence="2">Cell wall biogenesis; peptidoglycan biosynthesis.</text>
</comment>
<dbReference type="GO" id="GO:0051301">
    <property type="term" value="P:cell division"/>
    <property type="evidence" value="ECO:0007669"/>
    <property type="project" value="UniProtKB-KW"/>
</dbReference>
<dbReference type="PANTHER" id="PTHR43783">
    <property type="entry name" value="UDP-N-ACETYLGLUCOSAMINE 1-CARBOXYVINYLTRANSFERASE"/>
    <property type="match status" value="1"/>
</dbReference>